<dbReference type="GO" id="GO:0005975">
    <property type="term" value="P:carbohydrate metabolic process"/>
    <property type="evidence" value="ECO:0007669"/>
    <property type="project" value="InterPro"/>
</dbReference>
<dbReference type="InterPro" id="IPR008928">
    <property type="entry name" value="6-hairpin_glycosidase_sf"/>
</dbReference>
<evidence type="ECO:0000313" key="3">
    <source>
        <dbReference type="Proteomes" id="UP000681075"/>
    </source>
</evidence>
<feature type="chain" id="PRO_5035829920" description="Methylaspartate ammonia-lyase" evidence="1">
    <location>
        <begin position="19"/>
        <end position="411"/>
    </location>
</feature>
<keyword evidence="1" id="KW-0732">Signal</keyword>
<accession>A0A8S8XAX6</accession>
<organism evidence="2 3">
    <name type="scientific">Roseiterribacter gracilis</name>
    <dbReference type="NCBI Taxonomy" id="2812848"/>
    <lineage>
        <taxon>Bacteria</taxon>
        <taxon>Pseudomonadati</taxon>
        <taxon>Pseudomonadota</taxon>
        <taxon>Alphaproteobacteria</taxon>
        <taxon>Rhodospirillales</taxon>
        <taxon>Roseiterribacteraceae</taxon>
        <taxon>Roseiterribacter</taxon>
    </lineage>
</organism>
<proteinExistence type="predicted"/>
<evidence type="ECO:0000256" key="1">
    <source>
        <dbReference type="SAM" id="SignalP"/>
    </source>
</evidence>
<gene>
    <name evidence="2" type="ORF">TMPK1_10060</name>
</gene>
<reference evidence="2" key="1">
    <citation type="submission" date="2021-02" db="EMBL/GenBank/DDBJ databases">
        <title>Genome sequence of Rhodospirillales sp. strain TMPK1 isolated from soil.</title>
        <authorList>
            <person name="Nakai R."/>
            <person name="Kusada H."/>
            <person name="Tamaki H."/>
        </authorList>
    </citation>
    <scope>NUCLEOTIDE SEQUENCE</scope>
    <source>
        <strain evidence="2">TMPK1</strain>
    </source>
</reference>
<dbReference type="EMBL" id="BOPV01000001">
    <property type="protein sequence ID" value="GIL38769.1"/>
    <property type="molecule type" value="Genomic_DNA"/>
</dbReference>
<name>A0A8S8XAX6_9PROT</name>
<dbReference type="RefSeq" id="WP_420241829.1">
    <property type="nucleotide sequence ID" value="NZ_BOPV01000001.1"/>
</dbReference>
<dbReference type="Proteomes" id="UP000681075">
    <property type="component" value="Unassembled WGS sequence"/>
</dbReference>
<sequence length="411" mass="44638">MRILILLLLLLAPPAAAAQDELCSQLAARVDRAGPSGMPVFLRSFDAIGPHDATLGPALLTASFSYDQALATIALVACGDVPHARRTGEALLRAVEHDRHFTDGRVRNAYRAGPIEETSPALNGWWDNDKQRWFEDSYQVGTATGNQIWVALALLTLDEASGDHRFGKAAATAMRFVATRLQTNDGPRGFAGGFVGFEPEPSAYPWRSTEHNLDAAAAFAWLARREPNAPLWRTDETSARGFVDAAWMANEGRFATGTGADGVTFERKTSALDVQVWPLLAIAKPPEAWRAALRWIEQRHAVGKRGYDFNDDRDGVWPEGTAQAALAFHAIGDTAKSRALLTALEEARTPNGFYLSALPNDPASDRITTGFSSDDGAGVQIVYTKRGHLGATCWVLLARLGWNPFTGSKLR</sequence>
<feature type="signal peptide" evidence="1">
    <location>
        <begin position="1"/>
        <end position="18"/>
    </location>
</feature>
<dbReference type="SUPFAM" id="SSF48208">
    <property type="entry name" value="Six-hairpin glycosidases"/>
    <property type="match status" value="1"/>
</dbReference>
<evidence type="ECO:0000313" key="2">
    <source>
        <dbReference type="EMBL" id="GIL38769.1"/>
    </source>
</evidence>
<protein>
    <recommendedName>
        <fullName evidence="4">Methylaspartate ammonia-lyase</fullName>
    </recommendedName>
</protein>
<dbReference type="AlphaFoldDB" id="A0A8S8XAX6"/>
<comment type="caution">
    <text evidence="2">The sequence shown here is derived from an EMBL/GenBank/DDBJ whole genome shotgun (WGS) entry which is preliminary data.</text>
</comment>
<evidence type="ECO:0008006" key="4">
    <source>
        <dbReference type="Google" id="ProtNLM"/>
    </source>
</evidence>
<keyword evidence="3" id="KW-1185">Reference proteome</keyword>